<sequence>MANEETQWDRSTLLIVRSSIAAGALLSCILVFILDAAFTCRDKDARKLPTLRLILYITLASIARSIIIIIQVSPVLDSSLHHNDMYCVTTGYLYRTVSMMGILFTLTATVHMLLVTFAVKYSWKFEVGYVLVSIILPLTYTWIPFTYDKALLQGWCSVSTNDTCHQLQWGIIYNADIPRLIVEAINTFLVIVTLSCGMPRRCIQMKKDGEEIGVLMKQVLPILVHSVFYLGINWFSLTDHLRNGTCSSHGKGIQLAHAITSAGRGLLVGITFSAYYFIILYIRWKHQNATVDVYGTISASSSLTDSQKIN</sequence>
<feature type="transmembrane region" description="Helical" evidence="1">
    <location>
        <begin position="20"/>
        <end position="41"/>
    </location>
</feature>
<reference evidence="2" key="1">
    <citation type="submission" date="2017-05" db="UniProtKB">
        <authorList>
            <consortium name="EnsemblMetazoa"/>
        </authorList>
    </citation>
    <scope>IDENTIFICATION</scope>
</reference>
<name>A0A1X7V7P8_AMPQE</name>
<dbReference type="InParanoid" id="A0A1X7V7P8"/>
<feature type="transmembrane region" description="Helical" evidence="1">
    <location>
        <begin position="257"/>
        <end position="278"/>
    </location>
</feature>
<evidence type="ECO:0000256" key="1">
    <source>
        <dbReference type="SAM" id="Phobius"/>
    </source>
</evidence>
<feature type="transmembrane region" description="Helical" evidence="1">
    <location>
        <begin position="53"/>
        <end position="72"/>
    </location>
</feature>
<feature type="transmembrane region" description="Helical" evidence="1">
    <location>
        <begin position="127"/>
        <end position="145"/>
    </location>
</feature>
<dbReference type="EnsemblMetazoa" id="Aqu2.1.36003_001">
    <property type="protein sequence ID" value="Aqu2.1.36003_001"/>
    <property type="gene ID" value="Aqu2.1.36003"/>
</dbReference>
<feature type="transmembrane region" description="Helical" evidence="1">
    <location>
        <begin position="219"/>
        <end position="237"/>
    </location>
</feature>
<accession>A0A1X7V7P8</accession>
<evidence type="ECO:0000313" key="2">
    <source>
        <dbReference type="EnsemblMetazoa" id="Aqu2.1.36003_001"/>
    </source>
</evidence>
<dbReference type="AlphaFoldDB" id="A0A1X7V7P8"/>
<keyword evidence="1" id="KW-1133">Transmembrane helix</keyword>
<feature type="transmembrane region" description="Helical" evidence="1">
    <location>
        <begin position="177"/>
        <end position="198"/>
    </location>
</feature>
<organism evidence="2">
    <name type="scientific">Amphimedon queenslandica</name>
    <name type="common">Sponge</name>
    <dbReference type="NCBI Taxonomy" id="400682"/>
    <lineage>
        <taxon>Eukaryota</taxon>
        <taxon>Metazoa</taxon>
        <taxon>Porifera</taxon>
        <taxon>Demospongiae</taxon>
        <taxon>Heteroscleromorpha</taxon>
        <taxon>Haplosclerida</taxon>
        <taxon>Niphatidae</taxon>
        <taxon>Amphimedon</taxon>
    </lineage>
</organism>
<protein>
    <recommendedName>
        <fullName evidence="3">G-protein coupled receptors family 1 profile domain-containing protein</fullName>
    </recommendedName>
</protein>
<keyword evidence="1" id="KW-0812">Transmembrane</keyword>
<proteinExistence type="predicted"/>
<feature type="transmembrane region" description="Helical" evidence="1">
    <location>
        <begin position="92"/>
        <end position="115"/>
    </location>
</feature>
<evidence type="ECO:0008006" key="3">
    <source>
        <dbReference type="Google" id="ProtNLM"/>
    </source>
</evidence>
<keyword evidence="1" id="KW-0472">Membrane</keyword>